<evidence type="ECO:0000256" key="4">
    <source>
        <dbReference type="ARBA" id="ARBA00004869"/>
    </source>
</evidence>
<dbReference type="GO" id="GO:0005856">
    <property type="term" value="C:cytoskeleton"/>
    <property type="evidence" value="ECO:0007669"/>
    <property type="project" value="UniProtKB-SubCell"/>
</dbReference>
<comment type="similarity">
    <text evidence="5">Belongs to the glyceraldehyde-3-phosphate dehydrogenase family.</text>
</comment>
<evidence type="ECO:0000256" key="13">
    <source>
        <dbReference type="ARBA" id="ARBA00023002"/>
    </source>
</evidence>
<keyword evidence="10" id="KW-0053">Apoptosis</keyword>
<comment type="catalytic activity">
    <reaction evidence="21">
        <text>S-nitroso-L-cysteinyl-[GAPDH] + L-cysteinyl-[protein] = L-cysteinyl-[GAPDH] + S-nitroso-L-cysteinyl-[protein]</text>
        <dbReference type="Rhea" id="RHEA:66684"/>
        <dbReference type="Rhea" id="RHEA-COMP:10131"/>
        <dbReference type="Rhea" id="RHEA-COMP:17089"/>
        <dbReference type="Rhea" id="RHEA-COMP:17090"/>
        <dbReference type="Rhea" id="RHEA-COMP:17091"/>
        <dbReference type="ChEBI" id="CHEBI:29950"/>
        <dbReference type="ChEBI" id="CHEBI:149494"/>
    </reaction>
    <physiologicalReaction direction="left-to-right" evidence="21">
        <dbReference type="Rhea" id="RHEA:66685"/>
    </physiologicalReaction>
</comment>
<dbReference type="SUPFAM" id="SSF55347">
    <property type="entry name" value="Glyceraldehyde-3-phosphate dehydrogenase-like, C-terminal domain"/>
    <property type="match status" value="1"/>
</dbReference>
<accession>A0A7J7FAN4</accession>
<dbReference type="InterPro" id="IPR020831">
    <property type="entry name" value="GlycerAld/Erythrose_P_DH"/>
</dbReference>
<evidence type="ECO:0000256" key="14">
    <source>
        <dbReference type="ARBA" id="ARBA00023027"/>
    </source>
</evidence>
<evidence type="ECO:0000256" key="19">
    <source>
        <dbReference type="ARBA" id="ARBA00046997"/>
    </source>
</evidence>
<comment type="subcellular location">
    <subcellularLocation>
        <location evidence="2">Cytoplasm</location>
        <location evidence="2">Cytoskeleton</location>
    </subcellularLocation>
    <subcellularLocation>
        <location evidence="3">Cytoplasm</location>
        <location evidence="3">Cytosol</location>
    </subcellularLocation>
    <subcellularLocation>
        <location evidence="1">Nucleus</location>
    </subcellularLocation>
</comment>
<keyword evidence="11" id="KW-0702">S-nitrosylation</keyword>
<evidence type="ECO:0000256" key="16">
    <source>
        <dbReference type="ARBA" id="ARBA00023212"/>
    </source>
</evidence>
<evidence type="ECO:0000256" key="10">
    <source>
        <dbReference type="ARBA" id="ARBA00022703"/>
    </source>
</evidence>
<evidence type="ECO:0000256" key="8">
    <source>
        <dbReference type="ARBA" id="ARBA00022490"/>
    </source>
</evidence>
<evidence type="ECO:0000256" key="18">
    <source>
        <dbReference type="ARBA" id="ARBA00031890"/>
    </source>
</evidence>
<evidence type="ECO:0000256" key="7">
    <source>
        <dbReference type="ARBA" id="ARBA00021022"/>
    </source>
</evidence>
<name>A0A7J7FAN4_DICBM</name>
<dbReference type="PANTHER" id="PTHR10836">
    <property type="entry name" value="GLYCERALDEHYDE 3-PHOSPHATE DEHYDROGENASE"/>
    <property type="match status" value="1"/>
</dbReference>
<evidence type="ECO:0000256" key="17">
    <source>
        <dbReference type="ARBA" id="ARBA00023242"/>
    </source>
</evidence>
<feature type="domain" description="Glyceraldehyde 3-phosphate dehydrogenase catalytic" evidence="23">
    <location>
        <begin position="50"/>
        <end position="169"/>
    </location>
</feature>
<keyword evidence="16" id="KW-0206">Cytoskeleton</keyword>
<evidence type="ECO:0000256" key="5">
    <source>
        <dbReference type="ARBA" id="ARBA00007406"/>
    </source>
</evidence>
<dbReference type="PRINTS" id="PR00078">
    <property type="entry name" value="G3PDHDRGNASE"/>
</dbReference>
<dbReference type="GO" id="GO:0006096">
    <property type="term" value="P:glycolytic process"/>
    <property type="evidence" value="ECO:0007669"/>
    <property type="project" value="UniProtKB-KW"/>
</dbReference>
<evidence type="ECO:0000256" key="9">
    <source>
        <dbReference type="ARBA" id="ARBA00022679"/>
    </source>
</evidence>
<dbReference type="AlphaFoldDB" id="A0A7J7FAN4"/>
<proteinExistence type="inferred from homology"/>
<keyword evidence="13" id="KW-0560">Oxidoreductase</keyword>
<evidence type="ECO:0000256" key="2">
    <source>
        <dbReference type="ARBA" id="ARBA00004245"/>
    </source>
</evidence>
<reference evidence="24 25" key="1">
    <citation type="journal article" date="2020" name="Mol. Biol. Evol.">
        <title>Interspecific Gene Flow and the Evolution of Specialization in Black and White Rhinoceros.</title>
        <authorList>
            <person name="Moodley Y."/>
            <person name="Westbury M.V."/>
            <person name="Russo I.M."/>
            <person name="Gopalakrishnan S."/>
            <person name="Rakotoarivelo A."/>
            <person name="Olsen R.A."/>
            <person name="Prost S."/>
            <person name="Tunstall T."/>
            <person name="Ryder O.A."/>
            <person name="Dalen L."/>
            <person name="Bruford M.W."/>
        </authorList>
    </citation>
    <scope>NUCLEOTIDE SEQUENCE [LARGE SCALE GENOMIC DNA]</scope>
    <source>
        <strain evidence="24">SBR-YM</strain>
        <tissue evidence="24">Skin</tissue>
    </source>
</reference>
<evidence type="ECO:0000313" key="25">
    <source>
        <dbReference type="Proteomes" id="UP000551758"/>
    </source>
</evidence>
<evidence type="ECO:0000256" key="11">
    <source>
        <dbReference type="ARBA" id="ARBA00022799"/>
    </source>
</evidence>
<keyword evidence="25" id="KW-1185">Reference proteome</keyword>
<evidence type="ECO:0000256" key="20">
    <source>
        <dbReference type="ARBA" id="ARBA00047698"/>
    </source>
</evidence>
<evidence type="ECO:0000256" key="22">
    <source>
        <dbReference type="SAM" id="MobiDB-lite"/>
    </source>
</evidence>
<feature type="region of interest" description="Disordered" evidence="22">
    <location>
        <begin position="35"/>
        <end position="66"/>
    </location>
</feature>
<evidence type="ECO:0000313" key="24">
    <source>
        <dbReference type="EMBL" id="KAF5924784.1"/>
    </source>
</evidence>
<evidence type="ECO:0000256" key="15">
    <source>
        <dbReference type="ARBA" id="ARBA00023152"/>
    </source>
</evidence>
<evidence type="ECO:0000256" key="6">
    <source>
        <dbReference type="ARBA" id="ARBA00013119"/>
    </source>
</evidence>
<sequence>MHNKIRTVSWLTRVLKMLSEDALVAQTSGPTCCRSSLGAAEHAPATSARQQQHSQERSPSRDNIIPASTRAAKVVGKVIPELNEKFTGMALCVSTPNALVMDLTYHLEKAAKCGDIKKVVKLMSEGPLKGILGYTENQDVSCDFNNDIYSSTFGAWVGISLSDHFVKLIS</sequence>
<dbReference type="GO" id="GO:0005829">
    <property type="term" value="C:cytosol"/>
    <property type="evidence" value="ECO:0007669"/>
    <property type="project" value="UniProtKB-SubCell"/>
</dbReference>
<dbReference type="Proteomes" id="UP000551758">
    <property type="component" value="Unassembled WGS sequence"/>
</dbReference>
<keyword evidence="15" id="KW-0324">Glycolysis</keyword>
<protein>
    <recommendedName>
        <fullName evidence="7">Glyceraldehyde-3-phosphate dehydrogenase</fullName>
        <ecNumber evidence="6">1.2.1.12</ecNumber>
    </recommendedName>
    <alternativeName>
        <fullName evidence="18">Peptidyl-cysteine S-nitrosylase GAPDH</fullName>
    </alternativeName>
</protein>
<keyword evidence="8" id="KW-0963">Cytoplasm</keyword>
<evidence type="ECO:0000256" key="1">
    <source>
        <dbReference type="ARBA" id="ARBA00004123"/>
    </source>
</evidence>
<dbReference type="GO" id="GO:0004365">
    <property type="term" value="F:glyceraldehyde-3-phosphate dehydrogenase (NAD+) (phosphorylating) activity"/>
    <property type="evidence" value="ECO:0007669"/>
    <property type="project" value="UniProtKB-EC"/>
</dbReference>
<gene>
    <name evidence="24" type="ORF">HPG69_006928</name>
</gene>
<dbReference type="PANTHER" id="PTHR10836:SF111">
    <property type="entry name" value="GLYCERALDEHYDE-3-PHOSPHATE DEHYDROGENASE"/>
    <property type="match status" value="1"/>
</dbReference>
<dbReference type="EC" id="1.2.1.12" evidence="6"/>
<dbReference type="GO" id="GO:0016740">
    <property type="term" value="F:transferase activity"/>
    <property type="evidence" value="ECO:0007669"/>
    <property type="project" value="UniProtKB-KW"/>
</dbReference>
<evidence type="ECO:0000256" key="12">
    <source>
        <dbReference type="ARBA" id="ARBA00022845"/>
    </source>
</evidence>
<evidence type="ECO:0000259" key="23">
    <source>
        <dbReference type="Pfam" id="PF02800"/>
    </source>
</evidence>
<dbReference type="GO" id="GO:0005634">
    <property type="term" value="C:nucleus"/>
    <property type="evidence" value="ECO:0007669"/>
    <property type="project" value="UniProtKB-SubCell"/>
</dbReference>
<keyword evidence="14" id="KW-0520">NAD</keyword>
<evidence type="ECO:0000256" key="3">
    <source>
        <dbReference type="ARBA" id="ARBA00004514"/>
    </source>
</evidence>
<dbReference type="GO" id="GO:0006915">
    <property type="term" value="P:apoptotic process"/>
    <property type="evidence" value="ECO:0007669"/>
    <property type="project" value="UniProtKB-KW"/>
</dbReference>
<comment type="subunit">
    <text evidence="19">Homotetramer. Interacts with TPPP; the interaction is direct. Interacts (when S-nitrosylated) with SIAH1; leading to nuclear translocation. Interacts with RILPL1/GOSPEL, leading to prevent the interaction between GAPDH and SIAH1 and prevent nuclear translocation. Interacts with CHP1; the interaction increases the binding of CHP1 with microtubules. Associates with microtubules. Interacts with EIF1AD, USP25, PRKCI and WARS1. Interacts with phosphorylated RPL13A; inhibited by oxidatively-modified low-densitity lipoprotein (LDL(ox)). Component of the GAIT complex. Interacts with FKBP6; leading to inhibit GAPDH catalytic activity. Interacts with TRAF2, promoting TRAF2 ubiquitination. Interacts with TRAF3, promoting TRAF3 ubiquitination.</text>
</comment>
<dbReference type="InterPro" id="IPR020829">
    <property type="entry name" value="GlycerAld_3-P_DH_cat"/>
</dbReference>
<keyword evidence="12" id="KW-0810">Translation regulation</keyword>
<dbReference type="Gene3D" id="3.30.360.10">
    <property type="entry name" value="Dihydrodipicolinate Reductase, domain 2"/>
    <property type="match status" value="1"/>
</dbReference>
<dbReference type="GO" id="GO:0006417">
    <property type="term" value="P:regulation of translation"/>
    <property type="evidence" value="ECO:0007669"/>
    <property type="project" value="UniProtKB-KW"/>
</dbReference>
<keyword evidence="17" id="KW-0539">Nucleus</keyword>
<dbReference type="EMBL" id="JACDTQ010000893">
    <property type="protein sequence ID" value="KAF5924784.1"/>
    <property type="molecule type" value="Genomic_DNA"/>
</dbReference>
<comment type="pathway">
    <text evidence="4">Carbohydrate degradation; glycolysis; pyruvate from D-glyceraldehyde 3-phosphate: step 1/5.</text>
</comment>
<evidence type="ECO:0000256" key="21">
    <source>
        <dbReference type="ARBA" id="ARBA00048005"/>
    </source>
</evidence>
<dbReference type="Pfam" id="PF02800">
    <property type="entry name" value="Gp_dh_C"/>
    <property type="match status" value="1"/>
</dbReference>
<organism evidence="24 25">
    <name type="scientific">Diceros bicornis minor</name>
    <name type="common">South-central black rhinoceros</name>
    <dbReference type="NCBI Taxonomy" id="77932"/>
    <lineage>
        <taxon>Eukaryota</taxon>
        <taxon>Metazoa</taxon>
        <taxon>Chordata</taxon>
        <taxon>Craniata</taxon>
        <taxon>Vertebrata</taxon>
        <taxon>Euteleostomi</taxon>
        <taxon>Mammalia</taxon>
        <taxon>Eutheria</taxon>
        <taxon>Laurasiatheria</taxon>
        <taxon>Perissodactyla</taxon>
        <taxon>Rhinocerotidae</taxon>
        <taxon>Diceros</taxon>
    </lineage>
</organism>
<comment type="catalytic activity">
    <reaction evidence="20">
        <text>D-glyceraldehyde 3-phosphate + phosphate + NAD(+) = (2R)-3-phospho-glyceroyl phosphate + NADH + H(+)</text>
        <dbReference type="Rhea" id="RHEA:10300"/>
        <dbReference type="ChEBI" id="CHEBI:15378"/>
        <dbReference type="ChEBI" id="CHEBI:43474"/>
        <dbReference type="ChEBI" id="CHEBI:57540"/>
        <dbReference type="ChEBI" id="CHEBI:57604"/>
        <dbReference type="ChEBI" id="CHEBI:57945"/>
        <dbReference type="ChEBI" id="CHEBI:59776"/>
        <dbReference type="EC" id="1.2.1.12"/>
    </reaction>
</comment>
<keyword evidence="9" id="KW-0808">Transferase</keyword>
<comment type="caution">
    <text evidence="24">The sequence shown here is derived from an EMBL/GenBank/DDBJ whole genome shotgun (WGS) entry which is preliminary data.</text>
</comment>